<feature type="compositionally biased region" description="Basic and acidic residues" evidence="2">
    <location>
        <begin position="180"/>
        <end position="214"/>
    </location>
</feature>
<dbReference type="GO" id="GO:0005216">
    <property type="term" value="F:monoatomic ion channel activity"/>
    <property type="evidence" value="ECO:0007669"/>
    <property type="project" value="InterPro"/>
</dbReference>
<evidence type="ECO:0000256" key="2">
    <source>
        <dbReference type="SAM" id="MobiDB-lite"/>
    </source>
</evidence>
<gene>
    <name evidence="4" type="ORF">RhiirA1_541493</name>
</gene>
<feature type="transmembrane region" description="Helical" evidence="3">
    <location>
        <begin position="1131"/>
        <end position="1153"/>
    </location>
</feature>
<keyword evidence="3" id="KW-0472">Membrane</keyword>
<dbReference type="InterPro" id="IPR024862">
    <property type="entry name" value="TRPV"/>
</dbReference>
<dbReference type="GO" id="GO:0098703">
    <property type="term" value="P:calcium ion import across plasma membrane"/>
    <property type="evidence" value="ECO:0007669"/>
    <property type="project" value="TreeGrafter"/>
</dbReference>
<evidence type="ECO:0000256" key="1">
    <source>
        <dbReference type="ARBA" id="ARBA00022737"/>
    </source>
</evidence>
<sequence length="1419" mass="166899">MTMMTMTEFHSRNRCETFSSASSSNYAKAPPSSKTINHYQIAISLDGRFVVTFDTVNLLIKVLKNTDYRPFVISKDNENETSSEDKPNVSNEITEKIACFKINNNLTIDQLYESESDSKIETKINTSSIDKNDIYKWSIDLSNLQKYPSGEYFIFIAVSRIEDKISRMDEVSQTDIKVSQTDDKVSQTDDKESQTDDKESQTDNKISRTDDKVSRTDVNNKINYKKKNVEKYDFNLNCHTVNMAQNTTVPLNLKKGTVIYRLKLNVKPKDKNKKKDFENSIYNIDYNYNLTYYHCECVSGIPRFIEDLESDFNDDEFNEILKKFLVLSFDGIYNFEYIKGVAIEFTLTEKFEYPKSIKLELDKTPSFPICMEKLITSLYDKYLLVEHYKNGVQALEVYDLIKMKHVTMAKRTENRDKHLRKYNKYTFSVSKQKLQFCFTRGLHSIKLHFIENGLEFSAKNFHGELDKIHSLEFIENDEKLLIVGENIGEEKMKVLIWDIYNTCKITPILLDKSLTIEDFNLNWTRTSGNILQINDKGEVTSFLKIIDTKIKNQRKSHVKINGTTTLDKIKMENYGNKENSSPNHTYYFDKSTKDFDPIVKSKESWITGSCERNSFCLRDNENETLQLIVGRSTVQIWHRFKLGSDPIYEGKLPNEGEPFLEFIWANGIPVDQEKHENRLQIENIIFGLDYFYLKVNWCESGTLKKKIIEWQDINKNLNGVRYACEALEHLNKRAKELINYFSKHCYEEMVVYINNIIWRFIDHKPDEYRLLDVRHNVMRSLILGDSDHLIKFILFGNEESDDDNMRHIHIPRSFESSNDKSKPMKTVLTNDLEWAILHCRGRELKDTIIVAYLLEYYSRHAKESAGWMCTVSKALPLLYKYHYDDYARKLFRKECFANQGHLSAQDPYDIIPKSCQSRHFQDKTFVAFRPEDTLKSDKESWIQQVPCKRIFDKVSCWFYKTHYQKPPIALRVVPLPEFTVTPNEIKKDNRKSADYGIGKIITNIFLFIFIPRLYKVGKSDNHLLSPFAKVIKYENDDDMYDNPATEAIIDFRWRKARAFFILLFLRFIIYAIGFGVVSWAYLVHEIVGGKFQVCLLTLIVLFYYLALYLMITEVIQLAHYRMRYFTNIYNYFDCLSIILPTVVMTIMLTHFQFSDGFGSVKVVERGLVVGITFSIFLLWIEFILYLRLISYMSIYIYYIIIIIKNVFPFILFMILLIIAFAHTMLVLLKNPEIIKINDNTFSGNAISTTTNERFNIDIKSDFDPRNTNDNPFYEFLTSMKATYLGNWIQSDVFDFWAIDVLSLIASIFLITILQNMFITLMSGIYEQAATKGRQALLRYRANQIADYEALHHIHLRPHEPDPKYIYYIGRSKNFEEWQESRKDQDTIYKGFENKFKTNNLRKFVDDKFLIWKYDDDSKM</sequence>
<feature type="region of interest" description="Disordered" evidence="2">
    <location>
        <begin position="172"/>
        <end position="214"/>
    </location>
</feature>
<dbReference type="VEuPathDB" id="FungiDB:RhiirFUN_023569"/>
<keyword evidence="3" id="KW-0812">Transmembrane</keyword>
<evidence type="ECO:0008006" key="6">
    <source>
        <dbReference type="Google" id="ProtNLM"/>
    </source>
</evidence>
<proteinExistence type="predicted"/>
<comment type="caution">
    <text evidence="4">The sequence shown here is derived from an EMBL/GenBank/DDBJ whole genome shotgun (WGS) entry which is preliminary data.</text>
</comment>
<dbReference type="VEuPathDB" id="FungiDB:FUN_003308"/>
<dbReference type="VEuPathDB" id="FungiDB:RhiirA1_541493"/>
<dbReference type="GO" id="GO:0005886">
    <property type="term" value="C:plasma membrane"/>
    <property type="evidence" value="ECO:0007669"/>
    <property type="project" value="TreeGrafter"/>
</dbReference>
<dbReference type="EMBL" id="LLXH01001757">
    <property type="protein sequence ID" value="PKC57668.1"/>
    <property type="molecule type" value="Genomic_DNA"/>
</dbReference>
<feature type="transmembrane region" description="Helical" evidence="3">
    <location>
        <begin position="1195"/>
        <end position="1221"/>
    </location>
</feature>
<dbReference type="Proteomes" id="UP000232688">
    <property type="component" value="Unassembled WGS sequence"/>
</dbReference>
<accession>A0A2N0R2Y2</accession>
<keyword evidence="3" id="KW-1133">Transmembrane helix</keyword>
<dbReference type="PANTHER" id="PTHR10582">
    <property type="entry name" value="TRANSIENT RECEPTOR POTENTIAL ION CHANNEL PROTEIN"/>
    <property type="match status" value="1"/>
</dbReference>
<feature type="transmembrane region" description="Helical" evidence="3">
    <location>
        <begin position="995"/>
        <end position="1014"/>
    </location>
</feature>
<feature type="transmembrane region" description="Helical" evidence="3">
    <location>
        <begin position="1089"/>
        <end position="1111"/>
    </location>
</feature>
<evidence type="ECO:0000313" key="4">
    <source>
        <dbReference type="EMBL" id="PKC57668.1"/>
    </source>
</evidence>
<reference evidence="4 5" key="1">
    <citation type="submission" date="2017-10" db="EMBL/GenBank/DDBJ databases">
        <title>Extensive intraspecific genome diversity in a model arbuscular mycorrhizal fungus.</title>
        <authorList>
            <person name="Chen E.C.H."/>
            <person name="Morin E."/>
            <person name="Baudet D."/>
            <person name="Noel J."/>
            <person name="Ndikumana S."/>
            <person name="Charron P."/>
            <person name="St-Onge C."/>
            <person name="Giorgi J."/>
            <person name="Grigoriev I.V."/>
            <person name="Roux C."/>
            <person name="Martin F.M."/>
            <person name="Corradi N."/>
        </authorList>
    </citation>
    <scope>NUCLEOTIDE SEQUENCE [LARGE SCALE GENOMIC DNA]</scope>
    <source>
        <strain evidence="4 5">A1</strain>
    </source>
</reference>
<dbReference type="PANTHER" id="PTHR10582:SF2">
    <property type="entry name" value="INACTIVE"/>
    <property type="match status" value="1"/>
</dbReference>
<feature type="transmembrane region" description="Helical" evidence="3">
    <location>
        <begin position="1165"/>
        <end position="1188"/>
    </location>
</feature>
<feature type="transmembrane region" description="Helical" evidence="3">
    <location>
        <begin position="1058"/>
        <end position="1083"/>
    </location>
</feature>
<organism evidence="4 5">
    <name type="scientific">Rhizophagus irregularis</name>
    <dbReference type="NCBI Taxonomy" id="588596"/>
    <lineage>
        <taxon>Eukaryota</taxon>
        <taxon>Fungi</taxon>
        <taxon>Fungi incertae sedis</taxon>
        <taxon>Mucoromycota</taxon>
        <taxon>Glomeromycotina</taxon>
        <taxon>Glomeromycetes</taxon>
        <taxon>Glomerales</taxon>
        <taxon>Glomeraceae</taxon>
        <taxon>Rhizophagus</taxon>
    </lineage>
</organism>
<reference evidence="4 5" key="2">
    <citation type="submission" date="2017-10" db="EMBL/GenBank/DDBJ databases">
        <title>Genome analyses suggest a sexual origin of heterokaryosis in a supposedly ancient asexual fungus.</title>
        <authorList>
            <person name="Corradi N."/>
            <person name="Sedzielewska K."/>
            <person name="Noel J."/>
            <person name="Charron P."/>
            <person name="Farinelli L."/>
            <person name="Marton T."/>
            <person name="Kruger M."/>
            <person name="Pelin A."/>
            <person name="Brachmann A."/>
            <person name="Corradi N."/>
        </authorList>
    </citation>
    <scope>NUCLEOTIDE SEQUENCE [LARGE SCALE GENOMIC DNA]</scope>
    <source>
        <strain evidence="4 5">A1</strain>
    </source>
</reference>
<evidence type="ECO:0000256" key="3">
    <source>
        <dbReference type="SAM" id="Phobius"/>
    </source>
</evidence>
<evidence type="ECO:0000313" key="5">
    <source>
        <dbReference type="Proteomes" id="UP000232688"/>
    </source>
</evidence>
<protein>
    <recommendedName>
        <fullName evidence="6">Ion transport domain-containing protein</fullName>
    </recommendedName>
</protein>
<keyword evidence="1" id="KW-0677">Repeat</keyword>
<name>A0A2N0R2Y2_9GLOM</name>